<feature type="compositionally biased region" description="Acidic residues" evidence="1">
    <location>
        <begin position="342"/>
        <end position="373"/>
    </location>
</feature>
<reference evidence="3" key="1">
    <citation type="submission" date="2018-08" db="EMBL/GenBank/DDBJ databases">
        <authorList>
            <person name="Khan S.A."/>
            <person name="J S.E."/>
        </authorList>
    </citation>
    <scope>NUCLEOTIDE SEQUENCE [LARGE SCALE GENOMIC DNA]</scope>
    <source>
        <strain evidence="3">PoM-212</strain>
    </source>
</reference>
<gene>
    <name evidence="2" type="ORF">DZC72_15095</name>
</gene>
<dbReference type="GO" id="GO:0005509">
    <property type="term" value="F:calcium ion binding"/>
    <property type="evidence" value="ECO:0007669"/>
    <property type="project" value="InterPro"/>
</dbReference>
<accession>A0A3R8RXK9</accession>
<reference evidence="3" key="2">
    <citation type="submission" date="2018-12" db="EMBL/GenBank/DDBJ databases">
        <title>Maribacter lutimaris sp. nov., isolated from marine sediment.</title>
        <authorList>
            <person name="Kim K.K."/>
        </authorList>
    </citation>
    <scope>NUCLEOTIDE SEQUENCE [LARGE SCALE GENOMIC DNA]</scope>
    <source>
        <strain evidence="3">PoM-212</strain>
    </source>
</reference>
<protein>
    <submittedName>
        <fullName evidence="2">Gliding motility-associated C-terminal domain-containing protein</fullName>
    </submittedName>
</protein>
<feature type="compositionally biased region" description="Acidic residues" evidence="1">
    <location>
        <begin position="714"/>
        <end position="724"/>
    </location>
</feature>
<feature type="region of interest" description="Disordered" evidence="1">
    <location>
        <begin position="201"/>
        <end position="415"/>
    </location>
</feature>
<dbReference type="Pfam" id="PF13585">
    <property type="entry name" value="CHU_C"/>
    <property type="match status" value="1"/>
</dbReference>
<dbReference type="Gene3D" id="4.10.1080.10">
    <property type="entry name" value="TSP type-3 repeat"/>
    <property type="match status" value="3"/>
</dbReference>
<feature type="compositionally biased region" description="Acidic residues" evidence="1">
    <location>
        <begin position="759"/>
        <end position="788"/>
    </location>
</feature>
<comment type="caution">
    <text evidence="2">The sequence shown here is derived from an EMBL/GenBank/DDBJ whole genome shotgun (WGS) entry which is preliminary data.</text>
</comment>
<feature type="compositionally biased region" description="Acidic residues" evidence="1">
    <location>
        <begin position="446"/>
        <end position="459"/>
    </location>
</feature>
<dbReference type="EMBL" id="QUSX01000003">
    <property type="protein sequence ID" value="RRQ47702.1"/>
    <property type="molecule type" value="Genomic_DNA"/>
</dbReference>
<dbReference type="NCBIfam" id="NF012211">
    <property type="entry name" value="tand_rpt_95"/>
    <property type="match status" value="3"/>
</dbReference>
<dbReference type="InterPro" id="IPR028974">
    <property type="entry name" value="TSP_type-3_rpt"/>
</dbReference>
<sequence length="1292" mass="138491">MEMKSYTTGFNTRPFRYFFLVLIGFLIYCSLQANTVINNAFVFTDYDGDGVYDHEDIDDDGDGIVDLVEDKNLDGDNNPATNPTDTDGDGVPDYLDLDSDNDGILDNLEGQNFHTYRPKSGIDSDGNGLDDTYESYPGAGEGVAVNDRDNDGYPNHLDIDTDNDGIPDNVEAQTTLGYIAPNNDDPATYFSNQGVNSAYIGGLTPVNTDGTPPPNKPDYQDFDSDDDLVPDNNEGNDFNFDGIPDQSFTGIDTDGDGLDDGYEGSDVNDGFDVNDEIDDPGNDLPNTDGADDVNFRDFDDDNDGLTTPEEDINGNNDPTDDDTDDDGRPNYLDVDNNQGPDTDGDGVPDSSDLDDDNDGILDTVEDPNLDGDNDPLTNPLDTDGDGYPNHLDIDSDNDGIPDNVEAQTTDGYIAPNDDDEATYLSNDGVNSAYPGGLTPVNTDGVDEVDYLDDDTDNDLVPDNNEGNDFNFDGIPDQSFTGIDTDGDGLDDGYEGSDVNDGFDVNDEIDDPANDLPDTDGTEDVNYRDLDDDGDGIDTPDEDPDGDGDPTNDDTDGDGTPDFLDPDSPGTDTDGDGVPDSSDLDDDNDGILDTVEDPNLDGDNDPLTDPLDTDGDGYPNHLDIDSDNDGIPDNVEAQTTSGYIAPNDDDATTYASNDGVNSAYPNGITPVNTDGTDELDYLDDDSDNDLVPDNNEGNDFNFDGIPDQTFTGIDTDGDGLDDGYEGSDVNDGFDVNDEIDDPANDLPDTDGTEDVNYRDLDDDGDGIDTPDEDPNGDGDPTNDDTDNDGTPDYLDPTTDIVDVVDDEFSIPEDTTTEIDVLENDMNIPLDGELTVTQPTNGTVEINDGGTPNDITDDVLIYTPEDGFNGTDTFEYTVCDTEGNCDTATVTITVGTPPVLDVVDDEIATPQDTATEIDVLANDTGIPSDGELTVTEPSNGTVGIDDGGSPDDITDDILIYTPDAGFNGTDSFEYTVCDNEGNCDTATVIIMVGTPQMLDVVDDEVTTPQDTVTDIDVLANDVGIPADGELSVTETTNGTVAIDDGGTPDDITDYILIYTPDAGFNGTDTFEYTVCDSEGNCDTATVTIIVGTSPTLDVVDDEVSTQQGTSIEIDILNNDLGIPMDGELTVTDPSNGTVEINDGGTLDDISDDTVTYTPREGFNGTDSFEYTVCDTEGICDTATVSVLVEKIINLKVEVNQLLTPNGDGKNDFLFIRGTDNIRQSTLKIFNRWGVSVYEGENYNNQNNVFDGRSRGRSTLSVEDYLPSGVYFYIFNYTTLDGENVVDSEYIYISR</sequence>
<feature type="compositionally biased region" description="Polar residues" evidence="1">
    <location>
        <begin position="652"/>
        <end position="672"/>
    </location>
</feature>
<proteinExistence type="predicted"/>
<dbReference type="Gene3D" id="2.60.40.3440">
    <property type="match status" value="4"/>
</dbReference>
<feature type="compositionally biased region" description="Acidic residues" evidence="1">
    <location>
        <begin position="253"/>
        <end position="263"/>
    </location>
</feature>
<feature type="compositionally biased region" description="Acidic residues" evidence="1">
    <location>
        <begin position="220"/>
        <end position="229"/>
    </location>
</feature>
<feature type="region of interest" description="Disordered" evidence="1">
    <location>
        <begin position="70"/>
        <end position="91"/>
    </location>
</feature>
<feature type="compositionally biased region" description="Acidic residues" evidence="1">
    <location>
        <begin position="503"/>
        <end position="522"/>
    </location>
</feature>
<feature type="compositionally biased region" description="Low complexity" evidence="1">
    <location>
        <begin position="559"/>
        <end position="571"/>
    </location>
</feature>
<feature type="compositionally biased region" description="Low complexity" evidence="1">
    <location>
        <begin position="690"/>
        <end position="713"/>
    </location>
</feature>
<dbReference type="Pfam" id="PF17963">
    <property type="entry name" value="Big_9"/>
    <property type="match status" value="4"/>
</dbReference>
<feature type="compositionally biased region" description="Acidic residues" evidence="1">
    <location>
        <begin position="298"/>
        <end position="325"/>
    </location>
</feature>
<keyword evidence="3" id="KW-1185">Reference proteome</keyword>
<feature type="compositionally biased region" description="Acidic residues" evidence="1">
    <location>
        <begin position="572"/>
        <end position="614"/>
    </location>
</feature>
<feature type="compositionally biased region" description="Acidic residues" evidence="1">
    <location>
        <begin position="733"/>
        <end position="752"/>
    </location>
</feature>
<evidence type="ECO:0000256" key="1">
    <source>
        <dbReference type="SAM" id="MobiDB-lite"/>
    </source>
</evidence>
<organism evidence="2 3">
    <name type="scientific">Maribacter algicola</name>
    <dbReference type="NCBI Taxonomy" id="2498892"/>
    <lineage>
        <taxon>Bacteria</taxon>
        <taxon>Pseudomonadati</taxon>
        <taxon>Bacteroidota</taxon>
        <taxon>Flavobacteriia</taxon>
        <taxon>Flavobacteriales</taxon>
        <taxon>Flavobacteriaceae</taxon>
        <taxon>Maribacter</taxon>
    </lineage>
</organism>
<feature type="region of interest" description="Disordered" evidence="1">
    <location>
        <begin position="446"/>
        <end position="795"/>
    </location>
</feature>
<evidence type="ECO:0000313" key="2">
    <source>
        <dbReference type="EMBL" id="RRQ47702.1"/>
    </source>
</evidence>
<evidence type="ECO:0000313" key="3">
    <source>
        <dbReference type="Proteomes" id="UP000286990"/>
    </source>
</evidence>
<feature type="compositionally biased region" description="Acidic residues" evidence="1">
    <location>
        <begin position="272"/>
        <end position="281"/>
    </location>
</feature>
<feature type="compositionally biased region" description="Acidic residues" evidence="1">
    <location>
        <begin position="529"/>
        <end position="558"/>
    </location>
</feature>
<dbReference type="Proteomes" id="UP000286990">
    <property type="component" value="Unassembled WGS sequence"/>
</dbReference>
<feature type="compositionally biased region" description="Low complexity" evidence="1">
    <location>
        <begin position="460"/>
        <end position="473"/>
    </location>
</feature>
<feature type="compositionally biased region" description="Low complexity" evidence="1">
    <location>
        <begin position="231"/>
        <end position="242"/>
    </location>
</feature>
<feature type="compositionally biased region" description="Acidic residues" evidence="1">
    <location>
        <begin position="484"/>
        <end position="494"/>
    </location>
</feature>
<feature type="compositionally biased region" description="Acidic residues" evidence="1">
    <location>
        <begin position="674"/>
        <end position="689"/>
    </location>
</feature>
<name>A0A3R8RXK9_9FLAO</name>